<dbReference type="OrthoDB" id="197419at2759"/>
<dbReference type="GO" id="GO:0003676">
    <property type="term" value="F:nucleic acid binding"/>
    <property type="evidence" value="ECO:0007669"/>
    <property type="project" value="InterPro"/>
</dbReference>
<evidence type="ECO:0000259" key="2">
    <source>
        <dbReference type="PROSITE" id="PS51704"/>
    </source>
</evidence>
<dbReference type="InterPro" id="IPR051578">
    <property type="entry name" value="GDPD"/>
</dbReference>
<dbReference type="PANTHER" id="PTHR22958:SF1">
    <property type="entry name" value="GLYCEROPHOSPHOCHOLINE PHOSPHODIESTERASE GPCPD1"/>
    <property type="match status" value="1"/>
</dbReference>
<dbReference type="AlphaFoldDB" id="A0A4Q9M1G0"/>
<dbReference type="Pfam" id="PF17921">
    <property type="entry name" value="Integrase_H2C2"/>
    <property type="match status" value="1"/>
</dbReference>
<dbReference type="Gene3D" id="3.30.420.10">
    <property type="entry name" value="Ribonuclease H-like superfamily/Ribonuclease H"/>
    <property type="match status" value="1"/>
</dbReference>
<dbReference type="Proteomes" id="UP000292282">
    <property type="component" value="Unassembled WGS sequence"/>
</dbReference>
<dbReference type="PROSITE" id="PS51704">
    <property type="entry name" value="GP_PDE"/>
    <property type="match status" value="1"/>
</dbReference>
<dbReference type="InterPro" id="IPR041588">
    <property type="entry name" value="Integrase_H2C2"/>
</dbReference>
<protein>
    <submittedName>
        <fullName evidence="3">Glycerophosphoryl diester phosphodiesterase</fullName>
    </submittedName>
</protein>
<accession>A0A4Q9M1G0</accession>
<evidence type="ECO:0000313" key="3">
    <source>
        <dbReference type="EMBL" id="TBU16706.1"/>
    </source>
</evidence>
<comment type="caution">
    <text evidence="3">The sequence shown here is derived from an EMBL/GenBank/DDBJ whole genome shotgun (WGS) entry which is preliminary data.</text>
</comment>
<proteinExistence type="predicted"/>
<reference evidence="3 4" key="1">
    <citation type="submission" date="2017-12" db="EMBL/GenBank/DDBJ databases">
        <authorList>
            <person name="Pombert J.-F."/>
            <person name="Haag K.L."/>
            <person name="Ebert D."/>
        </authorList>
    </citation>
    <scope>NUCLEOTIDE SEQUENCE [LARGE SCALE GENOMIC DNA]</scope>
    <source>
        <strain evidence="3">IL-G-3</strain>
    </source>
</reference>
<dbReference type="GO" id="GO:0046475">
    <property type="term" value="P:glycerophospholipid catabolic process"/>
    <property type="evidence" value="ECO:0007669"/>
    <property type="project" value="TreeGrafter"/>
</dbReference>
<dbReference type="VEuPathDB" id="MicrosporidiaDB:CWI38_0293p0030"/>
<feature type="domain" description="GP-PDE" evidence="2">
    <location>
        <begin position="164"/>
        <end position="427"/>
    </location>
</feature>
<gene>
    <name evidence="3" type="ORF">CWI38_0293p0030</name>
</gene>
<dbReference type="Pfam" id="PF03009">
    <property type="entry name" value="GDPD"/>
    <property type="match status" value="1"/>
</dbReference>
<sequence length="729" mass="85087">MNEIVELQENVIDNMCITIYCQQNKECKVISSPVDKNIIDIQKVKKFYFRFEIVSKNDCEDILYYEMTLYYKGTNQGFRSQYKKHFEMTILTDYDTDFKIEIVVHRKNECKIYFEKIHLNTNILEHESNGLLNSINDQTVKARFSWFPYYLNNFEPLKYIFPDRFFIGHRGSGTNQLKTEIEFYENTIPAFENAFKKGISWIEFDVQVTSDFIPIVFHDFMIKTNENEFYIGSLKFSEISKICQSKDSGYCNILGLDSLFTILDENIGFNIEMKYPNSEEIEENGIKETPNLILFIKSIFDVVERYPARKMFFSSFHMDTVIFIRLSYPNVILFYLTEGKESISSTNNDNPLEFAHNFCRRYNLKGVIVDSSVLLAFEHHLGRILNDDLLIFTYGSETNYDNTVTRLWESNITAMITDDIVTCKNRQEKEILTAYLKTGQYPAAYYKEEKRLCKQKAEYFTLLGDDISFKRRDHLIRAHAVAHIGANKMMALIAQKYYGIIKEYIKEYVKECEACIASHLECVNQTIKRWLAKKLHETGGIKWMEHLNNSVYAYNRTIHSTKNKSLFMLFFEQPGVKNPFSKSIIIENEASRIVPAIDIDPNIVLVEENAADTQWILEIASDVHEEFAKTVNTATIIIADDFGSDSKIFLDVAKHFKNFRERIIICLWRSSFDKKKDFDMNTKIIRAPSDSFYENSVFTVTASLMKNMIAVKNNDDDAITVFIGAIKRV</sequence>
<dbReference type="InterPro" id="IPR030395">
    <property type="entry name" value="GP_PDE_dom"/>
</dbReference>
<dbReference type="PANTHER" id="PTHR22958">
    <property type="entry name" value="GLYCEROPHOSPHORYL DIESTER PHOSPHODIESTERASE"/>
    <property type="match status" value="1"/>
</dbReference>
<dbReference type="InterPro" id="IPR017946">
    <property type="entry name" value="PLC-like_Pdiesterase_TIM-brl"/>
</dbReference>
<organism evidence="3 4">
    <name type="scientific">Hamiltosporidium tvaerminnensis</name>
    <dbReference type="NCBI Taxonomy" id="1176355"/>
    <lineage>
        <taxon>Eukaryota</taxon>
        <taxon>Fungi</taxon>
        <taxon>Fungi incertae sedis</taxon>
        <taxon>Microsporidia</taxon>
        <taxon>Dubosqiidae</taxon>
        <taxon>Hamiltosporidium</taxon>
    </lineage>
</organism>
<dbReference type="GO" id="GO:0008081">
    <property type="term" value="F:phosphoric diester hydrolase activity"/>
    <property type="evidence" value="ECO:0007669"/>
    <property type="project" value="InterPro"/>
</dbReference>
<name>A0A4Q9M1G0_9MICR</name>
<dbReference type="Gene3D" id="3.20.20.190">
    <property type="entry name" value="Phosphatidylinositol (PI) phosphodiesterase"/>
    <property type="match status" value="1"/>
</dbReference>
<keyword evidence="1" id="KW-0378">Hydrolase</keyword>
<dbReference type="SUPFAM" id="SSF51695">
    <property type="entry name" value="PLC-like phosphodiesterases"/>
    <property type="match status" value="1"/>
</dbReference>
<keyword evidence="4" id="KW-1185">Reference proteome</keyword>
<evidence type="ECO:0000313" key="4">
    <source>
        <dbReference type="Proteomes" id="UP000292282"/>
    </source>
</evidence>
<evidence type="ECO:0000256" key="1">
    <source>
        <dbReference type="ARBA" id="ARBA00022801"/>
    </source>
</evidence>
<dbReference type="InterPro" id="IPR036397">
    <property type="entry name" value="RNaseH_sf"/>
</dbReference>
<dbReference type="STRING" id="1176355.A0A4Q9M1G0"/>
<dbReference type="EMBL" id="PITK01000293">
    <property type="protein sequence ID" value="TBU16706.1"/>
    <property type="molecule type" value="Genomic_DNA"/>
</dbReference>